<keyword evidence="7" id="KW-1185">Reference proteome</keyword>
<dbReference type="PROSITE" id="PS50893">
    <property type="entry name" value="ABC_TRANSPORTER_2"/>
    <property type="match status" value="1"/>
</dbReference>
<keyword evidence="2" id="KW-0813">Transport</keyword>
<evidence type="ECO:0000313" key="7">
    <source>
        <dbReference type="Proteomes" id="UP001242480"/>
    </source>
</evidence>
<comment type="similarity">
    <text evidence="1">Belongs to the ABC transporter superfamily.</text>
</comment>
<dbReference type="Gene3D" id="2.40.50.100">
    <property type="match status" value="1"/>
</dbReference>
<evidence type="ECO:0000256" key="1">
    <source>
        <dbReference type="ARBA" id="ARBA00005417"/>
    </source>
</evidence>
<dbReference type="InterPro" id="IPR003439">
    <property type="entry name" value="ABC_transporter-like_ATP-bd"/>
</dbReference>
<name>A0ABU0JJ20_9HYPH</name>
<evidence type="ECO:0000256" key="2">
    <source>
        <dbReference type="ARBA" id="ARBA00022448"/>
    </source>
</evidence>
<comment type="caution">
    <text evidence="6">The sequence shown here is derived from an EMBL/GenBank/DDBJ whole genome shotgun (WGS) entry which is preliminary data.</text>
</comment>
<evidence type="ECO:0000259" key="5">
    <source>
        <dbReference type="PROSITE" id="PS50893"/>
    </source>
</evidence>
<dbReference type="InterPro" id="IPR050093">
    <property type="entry name" value="ABC_SmlMolc_Importer"/>
</dbReference>
<feature type="domain" description="ABC transporter" evidence="5">
    <location>
        <begin position="16"/>
        <end position="246"/>
    </location>
</feature>
<dbReference type="SUPFAM" id="SSF52540">
    <property type="entry name" value="P-loop containing nucleoside triphosphate hydrolases"/>
    <property type="match status" value="1"/>
</dbReference>
<dbReference type="InterPro" id="IPR013611">
    <property type="entry name" value="Transp-assoc_OB_typ2"/>
</dbReference>
<keyword evidence="4" id="KW-0067">ATP-binding</keyword>
<dbReference type="Pfam" id="PF00005">
    <property type="entry name" value="ABC_tran"/>
    <property type="match status" value="1"/>
</dbReference>
<dbReference type="PROSITE" id="PS00211">
    <property type="entry name" value="ABC_TRANSPORTER_1"/>
    <property type="match status" value="1"/>
</dbReference>
<dbReference type="InterPro" id="IPR008995">
    <property type="entry name" value="Mo/tungstate-bd_C_term_dom"/>
</dbReference>
<dbReference type="SMART" id="SM00382">
    <property type="entry name" value="AAA"/>
    <property type="match status" value="1"/>
</dbReference>
<evidence type="ECO:0000256" key="4">
    <source>
        <dbReference type="ARBA" id="ARBA00022840"/>
    </source>
</evidence>
<dbReference type="Proteomes" id="UP001242480">
    <property type="component" value="Unassembled WGS sequence"/>
</dbReference>
<accession>A0ABU0JJ20</accession>
<evidence type="ECO:0000313" key="6">
    <source>
        <dbReference type="EMBL" id="MDQ0474280.1"/>
    </source>
</evidence>
<dbReference type="Gene3D" id="3.40.50.300">
    <property type="entry name" value="P-loop containing nucleotide triphosphate hydrolases"/>
    <property type="match status" value="1"/>
</dbReference>
<dbReference type="PANTHER" id="PTHR42781">
    <property type="entry name" value="SPERMIDINE/PUTRESCINE IMPORT ATP-BINDING PROTEIN POTA"/>
    <property type="match status" value="1"/>
</dbReference>
<proteinExistence type="inferred from homology"/>
<dbReference type="InterPro" id="IPR027417">
    <property type="entry name" value="P-loop_NTPase"/>
</dbReference>
<organism evidence="6 7">
    <name type="scientific">Labrys wisconsinensis</name>
    <dbReference type="NCBI Taxonomy" id="425677"/>
    <lineage>
        <taxon>Bacteria</taxon>
        <taxon>Pseudomonadati</taxon>
        <taxon>Pseudomonadota</taxon>
        <taxon>Alphaproteobacteria</taxon>
        <taxon>Hyphomicrobiales</taxon>
        <taxon>Xanthobacteraceae</taxon>
        <taxon>Labrys</taxon>
    </lineage>
</organism>
<dbReference type="EMBL" id="JAUSVX010000021">
    <property type="protein sequence ID" value="MDQ0474280.1"/>
    <property type="molecule type" value="Genomic_DNA"/>
</dbReference>
<protein>
    <submittedName>
        <fullName evidence="6">ABC-type Fe3+/spermidine/putrescine transport system ATPase subunit</fullName>
    </submittedName>
</protein>
<dbReference type="PANTHER" id="PTHR42781:SF4">
    <property type="entry name" value="SPERMIDINE_PUTRESCINE IMPORT ATP-BINDING PROTEIN POTA"/>
    <property type="match status" value="1"/>
</dbReference>
<gene>
    <name evidence="6" type="ORF">QO011_007320</name>
</gene>
<reference evidence="6 7" key="1">
    <citation type="submission" date="2023-07" db="EMBL/GenBank/DDBJ databases">
        <title>Genomic Encyclopedia of Type Strains, Phase IV (KMG-IV): sequencing the most valuable type-strain genomes for metagenomic binning, comparative biology and taxonomic classification.</title>
        <authorList>
            <person name="Goeker M."/>
        </authorList>
    </citation>
    <scope>NUCLEOTIDE SEQUENCE [LARGE SCALE GENOMIC DNA]</scope>
    <source>
        <strain evidence="6 7">DSM 19619</strain>
    </source>
</reference>
<dbReference type="Pfam" id="PF08402">
    <property type="entry name" value="TOBE_2"/>
    <property type="match status" value="1"/>
</dbReference>
<evidence type="ECO:0000256" key="3">
    <source>
        <dbReference type="ARBA" id="ARBA00022741"/>
    </source>
</evidence>
<dbReference type="InterPro" id="IPR017871">
    <property type="entry name" value="ABC_transporter-like_CS"/>
</dbReference>
<dbReference type="RefSeq" id="WP_307283639.1">
    <property type="nucleotide sequence ID" value="NZ_JAUSVX010000021.1"/>
</dbReference>
<keyword evidence="3" id="KW-0547">Nucleotide-binding</keyword>
<dbReference type="InterPro" id="IPR003593">
    <property type="entry name" value="AAA+_ATPase"/>
</dbReference>
<sequence>MDTTLPQAARVAGSALVIENISHAYGTMRVLDAISTEIGAGEFLTLLGASGSGKTTLLRIIGGLITPSSGRIALGGRDITHLAPERRDIGFVFQNYALFPHLTVAENVAFSLAVRGIDRAETTRRVTEALDLVGLSGLAGRYPGQLSGGQQQRVALARAIVFRPGMLLLDEPLGALDRQLRQQLAVELRGLQRRSGITMIYVTHDQEEAFTMSTQVAVMHNGAIRQMAPPSELYTRPVDLMVARFVGELNCVAGTVRGVEGGRTVVETALGPILSDMPGFPPGERVTCAVRPEHLRLRRSEPAVACNDVPAMVRAVIFGGSWHRIDYVLPSGVVMRAEGRGEPPPITEGDEVPVTFDTGHVMVFRE</sequence>
<dbReference type="SUPFAM" id="SSF50331">
    <property type="entry name" value="MOP-like"/>
    <property type="match status" value="1"/>
</dbReference>